<gene>
    <name evidence="8" type="ORF">H8712_07565</name>
</gene>
<feature type="transmembrane region" description="Helical" evidence="7">
    <location>
        <begin position="202"/>
        <end position="218"/>
    </location>
</feature>
<feature type="transmembrane region" description="Helical" evidence="7">
    <location>
        <begin position="416"/>
        <end position="436"/>
    </location>
</feature>
<keyword evidence="3" id="KW-1003">Cell membrane</keyword>
<keyword evidence="6 7" id="KW-0472">Membrane</keyword>
<evidence type="ECO:0000256" key="4">
    <source>
        <dbReference type="ARBA" id="ARBA00022692"/>
    </source>
</evidence>
<feature type="transmembrane region" description="Helical" evidence="7">
    <location>
        <begin position="372"/>
        <end position="395"/>
    </location>
</feature>
<evidence type="ECO:0000313" key="9">
    <source>
        <dbReference type="Proteomes" id="UP000661649"/>
    </source>
</evidence>
<comment type="caution">
    <text evidence="8">The sequence shown here is derived from an EMBL/GenBank/DDBJ whole genome shotgun (WGS) entry which is preliminary data.</text>
</comment>
<feature type="transmembrane region" description="Helical" evidence="7">
    <location>
        <begin position="42"/>
        <end position="59"/>
    </location>
</feature>
<evidence type="ECO:0000313" key="8">
    <source>
        <dbReference type="EMBL" id="MBC8628470.1"/>
    </source>
</evidence>
<feature type="transmembrane region" description="Helical" evidence="7">
    <location>
        <begin position="347"/>
        <end position="366"/>
    </location>
</feature>
<keyword evidence="5 7" id="KW-1133">Transmembrane helix</keyword>
<evidence type="ECO:0000256" key="6">
    <source>
        <dbReference type="ARBA" id="ARBA00023136"/>
    </source>
</evidence>
<evidence type="ECO:0000256" key="7">
    <source>
        <dbReference type="SAM" id="Phobius"/>
    </source>
</evidence>
<dbReference type="EMBL" id="JACRTP010000003">
    <property type="protein sequence ID" value="MBC8628470.1"/>
    <property type="molecule type" value="Genomic_DNA"/>
</dbReference>
<feature type="transmembrane region" description="Helical" evidence="7">
    <location>
        <begin position="239"/>
        <end position="261"/>
    </location>
</feature>
<keyword evidence="9" id="KW-1185">Reference proteome</keyword>
<comment type="subcellular location">
    <subcellularLocation>
        <location evidence="1">Cell membrane</location>
        <topology evidence="1">Multi-pass membrane protein</topology>
    </subcellularLocation>
</comment>
<dbReference type="InterPro" id="IPR050367">
    <property type="entry name" value="APC_superfamily"/>
</dbReference>
<proteinExistence type="predicted"/>
<evidence type="ECO:0000256" key="1">
    <source>
        <dbReference type="ARBA" id="ARBA00004651"/>
    </source>
</evidence>
<feature type="transmembrane region" description="Helical" evidence="7">
    <location>
        <begin position="159"/>
        <end position="182"/>
    </location>
</feature>
<reference evidence="8 9" key="1">
    <citation type="submission" date="2020-08" db="EMBL/GenBank/DDBJ databases">
        <title>Genome public.</title>
        <authorList>
            <person name="Liu C."/>
            <person name="Sun Q."/>
        </authorList>
    </citation>
    <scope>NUCLEOTIDE SEQUENCE [LARGE SCALE GENOMIC DNA]</scope>
    <source>
        <strain evidence="8 9">3_YM_SP_D4_24.mj</strain>
    </source>
</reference>
<dbReference type="Pfam" id="PF13520">
    <property type="entry name" value="AA_permease_2"/>
    <property type="match status" value="1"/>
</dbReference>
<dbReference type="RefSeq" id="WP_117456897.1">
    <property type="nucleotide sequence ID" value="NZ_JACRTP010000003.1"/>
</dbReference>
<evidence type="ECO:0000256" key="3">
    <source>
        <dbReference type="ARBA" id="ARBA00022475"/>
    </source>
</evidence>
<keyword evidence="4 7" id="KW-0812">Transmembrane</keyword>
<accession>A0ABR7PCB8</accession>
<protein>
    <submittedName>
        <fullName evidence="8">Amino acid permease</fullName>
    </submittedName>
</protein>
<dbReference type="PANTHER" id="PTHR42770:SF15">
    <property type="entry name" value="GLUTAMATE_GAMMA-AMINOBUTYRATE ANTIPORTER-RELATED"/>
    <property type="match status" value="1"/>
</dbReference>
<dbReference type="InterPro" id="IPR002293">
    <property type="entry name" value="AA/rel_permease1"/>
</dbReference>
<evidence type="ECO:0000256" key="2">
    <source>
        <dbReference type="ARBA" id="ARBA00022448"/>
    </source>
</evidence>
<feature type="transmembrane region" description="Helical" evidence="7">
    <location>
        <begin position="12"/>
        <end position="30"/>
    </location>
</feature>
<feature type="transmembrane region" description="Helical" evidence="7">
    <location>
        <begin position="442"/>
        <end position="463"/>
    </location>
</feature>
<dbReference type="Gene3D" id="1.20.1740.10">
    <property type="entry name" value="Amino acid/polyamine transporter I"/>
    <property type="match status" value="1"/>
</dbReference>
<sequence>MKQGGSDKKILWYSLAFMAFSTVWAFGNVINGFSEYGGLKAIISWVIIFAIYFVPYALMVGELGSAFKDAGGGVSSWVHETIGPKVAYFAGWTYWVVHMPYISQKPNASFIAASWAIFRDNRISSVNTKVLQIACLVLFLFAIWVASRGINVLKKLSTLAGSTMFIMSLLFIVMMMAAPAITNANVLDIDWSMKTFMPSFDMKFLLNLSILVFAVGGCEKISPYVNKTKDPARDFPKGMIALAIMVAVCAMLGTIAMGMMFDSNNIPEDLMTNGAYYAFQTLGQYYGLGNFFVVVYAICNLIGQFTVLIISIDAPLRMLLDCADENYIPKAMFKQNEYGTYTNGHKLVMVIVSILIIVPAFGIDSVDTLVRWLVKVNSVCMPLRYLWVFVAYIALKKAGDKFPAQYHFVKNKTVGMIFGGWCFLFTAFACIMGIYSEDRFQLILNIVTPFVLIGLGFIMPMIARRTNKK</sequence>
<dbReference type="Proteomes" id="UP000661649">
    <property type="component" value="Unassembled WGS sequence"/>
</dbReference>
<feature type="transmembrane region" description="Helical" evidence="7">
    <location>
        <begin position="130"/>
        <end position="147"/>
    </location>
</feature>
<feature type="transmembrane region" description="Helical" evidence="7">
    <location>
        <begin position="291"/>
        <end position="310"/>
    </location>
</feature>
<dbReference type="PIRSF" id="PIRSF006060">
    <property type="entry name" value="AA_transporter"/>
    <property type="match status" value="1"/>
</dbReference>
<keyword evidence="2" id="KW-0813">Transport</keyword>
<evidence type="ECO:0000256" key="5">
    <source>
        <dbReference type="ARBA" id="ARBA00022989"/>
    </source>
</evidence>
<name>A0ABR7PCB8_9FIRM</name>
<organism evidence="8 9">
    <name type="scientific">Blautia stercoris</name>
    <dbReference type="NCBI Taxonomy" id="871664"/>
    <lineage>
        <taxon>Bacteria</taxon>
        <taxon>Bacillati</taxon>
        <taxon>Bacillota</taxon>
        <taxon>Clostridia</taxon>
        <taxon>Lachnospirales</taxon>
        <taxon>Lachnospiraceae</taxon>
        <taxon>Blautia</taxon>
    </lineage>
</organism>
<dbReference type="PANTHER" id="PTHR42770">
    <property type="entry name" value="AMINO ACID TRANSPORTER-RELATED"/>
    <property type="match status" value="1"/>
</dbReference>